<proteinExistence type="predicted"/>
<dbReference type="GO" id="GO:0016787">
    <property type="term" value="F:hydrolase activity"/>
    <property type="evidence" value="ECO:0007669"/>
    <property type="project" value="InterPro"/>
</dbReference>
<protein>
    <submittedName>
        <fullName evidence="1">Uncharacterized protein</fullName>
    </submittedName>
</protein>
<keyword evidence="2" id="KW-1185">Reference proteome</keyword>
<dbReference type="EMBL" id="KV784360">
    <property type="protein sequence ID" value="OEU14550.1"/>
    <property type="molecule type" value="Genomic_DNA"/>
</dbReference>
<dbReference type="Proteomes" id="UP000095751">
    <property type="component" value="Unassembled WGS sequence"/>
</dbReference>
<dbReference type="Pfam" id="PF03283">
    <property type="entry name" value="PAE"/>
    <property type="match status" value="1"/>
</dbReference>
<evidence type="ECO:0000313" key="1">
    <source>
        <dbReference type="EMBL" id="OEU14550.1"/>
    </source>
</evidence>
<dbReference type="InterPro" id="IPR004963">
    <property type="entry name" value="PAE/NOTUM"/>
</dbReference>
<name>A0A1E7F8P9_9STRA</name>
<gene>
    <name evidence="1" type="ORF">FRACYDRAFT_241097</name>
</gene>
<dbReference type="InParanoid" id="A0A1E7F8P9"/>
<dbReference type="AlphaFoldDB" id="A0A1E7F8P9"/>
<reference evidence="1 2" key="1">
    <citation type="submission" date="2016-09" db="EMBL/GenBank/DDBJ databases">
        <title>Extensive genetic diversity and differential bi-allelic expression allows diatom success in the polar Southern Ocean.</title>
        <authorList>
            <consortium name="DOE Joint Genome Institute"/>
            <person name="Mock T."/>
            <person name="Otillar R.P."/>
            <person name="Strauss J."/>
            <person name="Dupont C."/>
            <person name="Frickenhaus S."/>
            <person name="Maumus F."/>
            <person name="Mcmullan M."/>
            <person name="Sanges R."/>
            <person name="Schmutz J."/>
            <person name="Toseland A."/>
            <person name="Valas R."/>
            <person name="Veluchamy A."/>
            <person name="Ward B.J."/>
            <person name="Allen A."/>
            <person name="Barry K."/>
            <person name="Falciatore A."/>
            <person name="Ferrante M."/>
            <person name="Fortunato A.E."/>
            <person name="Gloeckner G."/>
            <person name="Gruber A."/>
            <person name="Hipkin R."/>
            <person name="Janech M."/>
            <person name="Kroth P."/>
            <person name="Leese F."/>
            <person name="Lindquist E."/>
            <person name="Lyon B.R."/>
            <person name="Martin J."/>
            <person name="Mayer C."/>
            <person name="Parker M."/>
            <person name="Quesneville H."/>
            <person name="Raymond J."/>
            <person name="Uhlig C."/>
            <person name="Valentin K.U."/>
            <person name="Worden A.Z."/>
            <person name="Armbrust E.V."/>
            <person name="Bowler C."/>
            <person name="Green B."/>
            <person name="Moulton V."/>
            <person name="Van Oosterhout C."/>
            <person name="Grigoriev I."/>
        </authorList>
    </citation>
    <scope>NUCLEOTIDE SEQUENCE [LARGE SCALE GENOMIC DNA]</scope>
    <source>
        <strain evidence="1 2">CCMP1102</strain>
    </source>
</reference>
<dbReference type="KEGG" id="fcy:FRACYDRAFT_241097"/>
<evidence type="ECO:0000313" key="2">
    <source>
        <dbReference type="Proteomes" id="UP000095751"/>
    </source>
</evidence>
<sequence length="122" mass="14086">MRMTKNNNINTSSNNYDHSNIEFGLFVDSGFFRDWDEVPAISTTVDSSITNSSRTSYSDWTKSIYILNNATDTLPSDCLSEQNHDQNHDQQQYYRCMFAKNVIPFLTVPYFAIKSKFDEIAT</sequence>
<organism evidence="1 2">
    <name type="scientific">Fragilariopsis cylindrus CCMP1102</name>
    <dbReference type="NCBI Taxonomy" id="635003"/>
    <lineage>
        <taxon>Eukaryota</taxon>
        <taxon>Sar</taxon>
        <taxon>Stramenopiles</taxon>
        <taxon>Ochrophyta</taxon>
        <taxon>Bacillariophyta</taxon>
        <taxon>Bacillariophyceae</taxon>
        <taxon>Bacillariophycidae</taxon>
        <taxon>Bacillariales</taxon>
        <taxon>Bacillariaceae</taxon>
        <taxon>Fragilariopsis</taxon>
    </lineage>
</organism>
<accession>A0A1E7F8P9</accession>